<organism evidence="3 4">
    <name type="scientific">Methanobacterium formicicum (strain DSM 3637 / PP1)</name>
    <dbReference type="NCBI Taxonomy" id="1204725"/>
    <lineage>
        <taxon>Archaea</taxon>
        <taxon>Methanobacteriati</taxon>
        <taxon>Methanobacteriota</taxon>
        <taxon>Methanomada group</taxon>
        <taxon>Methanobacteria</taxon>
        <taxon>Methanobacteriales</taxon>
        <taxon>Methanobacteriaceae</taxon>
        <taxon>Methanobacterium</taxon>
    </lineage>
</organism>
<dbReference type="InterPro" id="IPR012334">
    <property type="entry name" value="Pectin_lyas_fold"/>
</dbReference>
<keyword evidence="4" id="KW-1185">Reference proteome</keyword>
<keyword evidence="2" id="KW-0472">Membrane</keyword>
<evidence type="ECO:0000313" key="3">
    <source>
        <dbReference type="EMBL" id="EKF86542.1"/>
    </source>
</evidence>
<evidence type="ECO:0000313" key="4">
    <source>
        <dbReference type="Proteomes" id="UP000007360"/>
    </source>
</evidence>
<feature type="region of interest" description="Disordered" evidence="1">
    <location>
        <begin position="245"/>
        <end position="270"/>
    </location>
</feature>
<name>K2R5N4_METFP</name>
<dbReference type="OrthoDB" id="36243at2157"/>
<evidence type="ECO:0000256" key="1">
    <source>
        <dbReference type="SAM" id="MobiDB-lite"/>
    </source>
</evidence>
<dbReference type="EMBL" id="AMPO01000002">
    <property type="protein sequence ID" value="EKF86542.1"/>
    <property type="molecule type" value="Genomic_DNA"/>
</dbReference>
<dbReference type="Proteomes" id="UP000007360">
    <property type="component" value="Unassembled WGS sequence"/>
</dbReference>
<protein>
    <submittedName>
        <fullName evidence="3">Polymorphic membrane protein</fullName>
    </submittedName>
</protein>
<keyword evidence="2" id="KW-1133">Transmembrane helix</keyword>
<comment type="caution">
    <text evidence="3">The sequence shown here is derived from an EMBL/GenBank/DDBJ whole genome shotgun (WGS) entry which is preliminary data.</text>
</comment>
<evidence type="ECO:0000256" key="2">
    <source>
        <dbReference type="SAM" id="Phobius"/>
    </source>
</evidence>
<dbReference type="PATRIC" id="fig|1204725.3.peg.731"/>
<accession>K2R5N4</accession>
<gene>
    <name evidence="3" type="ORF">A994_03628</name>
</gene>
<dbReference type="Gene3D" id="2.160.20.10">
    <property type="entry name" value="Single-stranded right-handed beta-helix, Pectin lyase-like"/>
    <property type="match status" value="1"/>
</dbReference>
<dbReference type="SUPFAM" id="SSF51126">
    <property type="entry name" value="Pectin lyase-like"/>
    <property type="match status" value="1"/>
</dbReference>
<feature type="transmembrane region" description="Helical" evidence="2">
    <location>
        <begin position="311"/>
        <end position="330"/>
    </location>
</feature>
<dbReference type="AlphaFoldDB" id="K2R5N4"/>
<dbReference type="InterPro" id="IPR011050">
    <property type="entry name" value="Pectin_lyase_fold/virulence"/>
</dbReference>
<reference evidence="3 4" key="1">
    <citation type="journal article" date="2012" name="J. Bacteriol.">
        <title>Draft genome sequence of Methanobacterium formicicum DSM 3637, an archaebacterium isolated from the methane producer amoeba Pelomyxa palustris.</title>
        <authorList>
            <person name="Gutierrez G."/>
        </authorList>
    </citation>
    <scope>NUCLEOTIDE SEQUENCE [LARGE SCALE GENOMIC DNA]</scope>
    <source>
        <strain evidence="4">DSM 3637 / PP1</strain>
    </source>
</reference>
<dbReference type="RefSeq" id="WP_004029933.1">
    <property type="nucleotide sequence ID" value="NZ_AMPO01000002.1"/>
</dbReference>
<keyword evidence="2" id="KW-0812">Transmembrane</keyword>
<proteinExistence type="predicted"/>
<sequence>MIKSPSHANSISITTLFLGLVLLFSLSTVSAADGSTLYVNGGTGSDLNNGTEWIYAKQTIQNALDSAPDNSVVNVASGTYTENIKITKNVILVGAGSSTTNIDGDNKDSCIQISPGVTVEISGFNFVRGNAHSGGGINNQGTLTLKDSVVIGNRGQLGGGICNYGSASVLTLKNTHVTLNYAYYGSGIANHKGTMFLDDSIIDDNEKARFQGTQIFTSGTVYANNTVIGGKIYYSDGTTRESSNYPTLDDVYGPINNQRGGVDPTESEDTNPTILEAASSEKISSNPSTNQDLTGVKNQELIGMQETGTPVNYIILAILMIISIFCLKTAHKGVNWN</sequence>